<dbReference type="AlphaFoldDB" id="A0AAV4QQZ1"/>
<evidence type="ECO:0000313" key="2">
    <source>
        <dbReference type="Proteomes" id="UP001054945"/>
    </source>
</evidence>
<dbReference type="EMBL" id="BPLR01006682">
    <property type="protein sequence ID" value="GIY11689.1"/>
    <property type="molecule type" value="Genomic_DNA"/>
</dbReference>
<gene>
    <name evidence="1" type="ORF">CEXT_122871</name>
</gene>
<keyword evidence="2" id="KW-1185">Reference proteome</keyword>
<feature type="non-terminal residue" evidence="1">
    <location>
        <position position="65"/>
    </location>
</feature>
<name>A0AAV4QQZ1_CAEEX</name>
<accession>A0AAV4QQZ1</accession>
<reference evidence="1 2" key="1">
    <citation type="submission" date="2021-06" db="EMBL/GenBank/DDBJ databases">
        <title>Caerostris extrusa draft genome.</title>
        <authorList>
            <person name="Kono N."/>
            <person name="Arakawa K."/>
        </authorList>
    </citation>
    <scope>NUCLEOTIDE SEQUENCE [LARGE SCALE GENOMIC DNA]</scope>
</reference>
<dbReference type="Proteomes" id="UP001054945">
    <property type="component" value="Unassembled WGS sequence"/>
</dbReference>
<organism evidence="1 2">
    <name type="scientific">Caerostris extrusa</name>
    <name type="common">Bark spider</name>
    <name type="synonym">Caerostris bankana</name>
    <dbReference type="NCBI Taxonomy" id="172846"/>
    <lineage>
        <taxon>Eukaryota</taxon>
        <taxon>Metazoa</taxon>
        <taxon>Ecdysozoa</taxon>
        <taxon>Arthropoda</taxon>
        <taxon>Chelicerata</taxon>
        <taxon>Arachnida</taxon>
        <taxon>Araneae</taxon>
        <taxon>Araneomorphae</taxon>
        <taxon>Entelegynae</taxon>
        <taxon>Araneoidea</taxon>
        <taxon>Araneidae</taxon>
        <taxon>Caerostris</taxon>
    </lineage>
</organism>
<comment type="caution">
    <text evidence="1">The sequence shown here is derived from an EMBL/GenBank/DDBJ whole genome shotgun (WGS) entry which is preliminary data.</text>
</comment>
<proteinExistence type="predicted"/>
<evidence type="ECO:0000313" key="1">
    <source>
        <dbReference type="EMBL" id="GIY11689.1"/>
    </source>
</evidence>
<sequence>MRFFCDLININILCDRSIDLIILLFFQVSAKEDFNFVADGDPFPGHRFGCQKEGPRAQASTLGER</sequence>
<protein>
    <submittedName>
        <fullName evidence="1">Uncharacterized protein</fullName>
    </submittedName>
</protein>